<dbReference type="GO" id="GO:0005737">
    <property type="term" value="C:cytoplasm"/>
    <property type="evidence" value="ECO:0007669"/>
    <property type="project" value="TreeGrafter"/>
</dbReference>
<feature type="domain" description="N-acetyltransferase" evidence="1">
    <location>
        <begin position="23"/>
        <end position="174"/>
    </location>
</feature>
<dbReference type="AlphaFoldDB" id="A0A841AQ89"/>
<dbReference type="GO" id="GO:0008999">
    <property type="term" value="F:protein-N-terminal-alanine acetyltransferase activity"/>
    <property type="evidence" value="ECO:0007669"/>
    <property type="project" value="TreeGrafter"/>
</dbReference>
<dbReference type="SUPFAM" id="SSF55729">
    <property type="entry name" value="Acyl-CoA N-acyltransferases (Nat)"/>
    <property type="match status" value="1"/>
</dbReference>
<sequence>MSSLSVDVREGLVLEPQRAAIADEYYALVERNIERLAQWEPWALLPQSLSGIRLYLAWQSQARTSGTAESYAIRLDGALVGSCSARIDTAEGTAEIGYWVDAAVEGRGIAAESVAALVDRMTARADIGRIQARTAAHNTRSRALLERLGFEFEGVLRSSQLLGDHRVDMAMYARVKED</sequence>
<keyword evidence="3" id="KW-1185">Reference proteome</keyword>
<dbReference type="Pfam" id="PF13302">
    <property type="entry name" value="Acetyltransf_3"/>
    <property type="match status" value="1"/>
</dbReference>
<dbReference type="PANTHER" id="PTHR43441:SF2">
    <property type="entry name" value="FAMILY ACETYLTRANSFERASE, PUTATIVE (AFU_ORTHOLOGUE AFUA_7G00850)-RELATED"/>
    <property type="match status" value="1"/>
</dbReference>
<protein>
    <submittedName>
        <fullName evidence="2">RimJ/RimL family protein N-acetyltransferase</fullName>
    </submittedName>
</protein>
<dbReference type="EMBL" id="JACHMJ010000001">
    <property type="protein sequence ID" value="MBB5843579.1"/>
    <property type="molecule type" value="Genomic_DNA"/>
</dbReference>
<reference evidence="2 3" key="1">
    <citation type="submission" date="2020-08" db="EMBL/GenBank/DDBJ databases">
        <title>Sequencing the genomes of 1000 actinobacteria strains.</title>
        <authorList>
            <person name="Klenk H.-P."/>
        </authorList>
    </citation>
    <scope>NUCLEOTIDE SEQUENCE [LARGE SCALE GENOMIC DNA]</scope>
    <source>
        <strain evidence="2 3">DSM 105784</strain>
    </source>
</reference>
<accession>A0A841AQ89</accession>
<organism evidence="2 3">
    <name type="scientific">Conyzicola lurida</name>
    <dbReference type="NCBI Taxonomy" id="1172621"/>
    <lineage>
        <taxon>Bacteria</taxon>
        <taxon>Bacillati</taxon>
        <taxon>Actinomycetota</taxon>
        <taxon>Actinomycetes</taxon>
        <taxon>Micrococcales</taxon>
        <taxon>Microbacteriaceae</taxon>
        <taxon>Conyzicola</taxon>
    </lineage>
</organism>
<evidence type="ECO:0000313" key="2">
    <source>
        <dbReference type="EMBL" id="MBB5843579.1"/>
    </source>
</evidence>
<dbReference type="InterPro" id="IPR000182">
    <property type="entry name" value="GNAT_dom"/>
</dbReference>
<name>A0A841AQ89_9MICO</name>
<comment type="caution">
    <text evidence="2">The sequence shown here is derived from an EMBL/GenBank/DDBJ whole genome shotgun (WGS) entry which is preliminary data.</text>
</comment>
<dbReference type="RefSeq" id="WP_184236551.1">
    <property type="nucleotide sequence ID" value="NZ_JACHMJ010000001.1"/>
</dbReference>
<proteinExistence type="predicted"/>
<evidence type="ECO:0000313" key="3">
    <source>
        <dbReference type="Proteomes" id="UP000536685"/>
    </source>
</evidence>
<dbReference type="PANTHER" id="PTHR43441">
    <property type="entry name" value="RIBOSOMAL-PROTEIN-SERINE ACETYLTRANSFERASE"/>
    <property type="match status" value="1"/>
</dbReference>
<dbReference type="Gene3D" id="3.40.630.30">
    <property type="match status" value="1"/>
</dbReference>
<evidence type="ECO:0000259" key="1">
    <source>
        <dbReference type="PROSITE" id="PS51186"/>
    </source>
</evidence>
<dbReference type="InterPro" id="IPR051908">
    <property type="entry name" value="Ribosomal_N-acetyltransferase"/>
</dbReference>
<gene>
    <name evidence="2" type="ORF">HD599_001902</name>
</gene>
<dbReference type="GO" id="GO:1990189">
    <property type="term" value="F:protein N-terminal-serine acetyltransferase activity"/>
    <property type="evidence" value="ECO:0007669"/>
    <property type="project" value="TreeGrafter"/>
</dbReference>
<dbReference type="PROSITE" id="PS51186">
    <property type="entry name" value="GNAT"/>
    <property type="match status" value="1"/>
</dbReference>
<dbReference type="InterPro" id="IPR016181">
    <property type="entry name" value="Acyl_CoA_acyltransferase"/>
</dbReference>
<dbReference type="Proteomes" id="UP000536685">
    <property type="component" value="Unassembled WGS sequence"/>
</dbReference>
<keyword evidence="2" id="KW-0808">Transferase</keyword>